<dbReference type="InterPro" id="IPR000306">
    <property type="entry name" value="Znf_FYVE"/>
</dbReference>
<dbReference type="Pfam" id="PF00118">
    <property type="entry name" value="Cpn60_TCP1"/>
    <property type="match status" value="1"/>
</dbReference>
<dbReference type="SMART" id="SM00330">
    <property type="entry name" value="PIPKc"/>
    <property type="match status" value="1"/>
</dbReference>
<dbReference type="InterPro" id="IPR017455">
    <property type="entry name" value="Znf_FYVE-rel"/>
</dbReference>
<gene>
    <name evidence="14" type="ORF">TrCOL_g8129</name>
</gene>
<organism evidence="14 15">
    <name type="scientific">Triparma columacea</name>
    <dbReference type="NCBI Taxonomy" id="722753"/>
    <lineage>
        <taxon>Eukaryota</taxon>
        <taxon>Sar</taxon>
        <taxon>Stramenopiles</taxon>
        <taxon>Ochrophyta</taxon>
        <taxon>Bolidophyceae</taxon>
        <taxon>Parmales</taxon>
        <taxon>Triparmaceae</taxon>
        <taxon>Triparma</taxon>
    </lineage>
</organism>
<feature type="region of interest" description="Disordered" evidence="11">
    <location>
        <begin position="1266"/>
        <end position="1362"/>
    </location>
</feature>
<feature type="region of interest" description="Disordered" evidence="11">
    <location>
        <begin position="1438"/>
        <end position="1517"/>
    </location>
</feature>
<feature type="compositionally biased region" description="Polar residues" evidence="11">
    <location>
        <begin position="1266"/>
        <end position="1284"/>
    </location>
</feature>
<dbReference type="InterPro" id="IPR027410">
    <property type="entry name" value="TCP-1-like_intermed_sf"/>
</dbReference>
<feature type="region of interest" description="Disordered" evidence="11">
    <location>
        <begin position="1707"/>
        <end position="1748"/>
    </location>
</feature>
<feature type="region of interest" description="Disordered" evidence="11">
    <location>
        <begin position="1"/>
        <end position="30"/>
    </location>
</feature>
<evidence type="ECO:0000256" key="1">
    <source>
        <dbReference type="ARBA" id="ARBA00012009"/>
    </source>
</evidence>
<feature type="region of interest" description="Disordered" evidence="11">
    <location>
        <begin position="242"/>
        <end position="299"/>
    </location>
</feature>
<dbReference type="OrthoDB" id="158357at2759"/>
<evidence type="ECO:0000256" key="3">
    <source>
        <dbReference type="ARBA" id="ARBA00022723"/>
    </source>
</evidence>
<dbReference type="FunFam" id="3.30.810.10:FF:000001">
    <property type="entry name" value="1-phosphatidylinositol 3-phosphate 5-kinase FAB1"/>
    <property type="match status" value="1"/>
</dbReference>
<evidence type="ECO:0000256" key="2">
    <source>
        <dbReference type="ARBA" id="ARBA00022679"/>
    </source>
</evidence>
<dbReference type="GO" id="GO:0008270">
    <property type="term" value="F:zinc ion binding"/>
    <property type="evidence" value="ECO:0007669"/>
    <property type="project" value="UniProtKB-KW"/>
</dbReference>
<dbReference type="PANTHER" id="PTHR45748">
    <property type="entry name" value="1-PHOSPHATIDYLINOSITOL 3-PHOSPHATE 5-KINASE-RELATED"/>
    <property type="match status" value="1"/>
</dbReference>
<evidence type="ECO:0000313" key="14">
    <source>
        <dbReference type="EMBL" id="GMI23064.1"/>
    </source>
</evidence>
<proteinExistence type="predicted"/>
<dbReference type="GO" id="GO:0005524">
    <property type="term" value="F:ATP binding"/>
    <property type="evidence" value="ECO:0007669"/>
    <property type="project" value="UniProtKB-UniRule"/>
</dbReference>
<keyword evidence="6 10" id="KW-0418">Kinase</keyword>
<evidence type="ECO:0000256" key="6">
    <source>
        <dbReference type="ARBA" id="ARBA00022777"/>
    </source>
</evidence>
<feature type="domain" description="FYVE-type" evidence="12">
    <location>
        <begin position="179"/>
        <end position="235"/>
    </location>
</feature>
<evidence type="ECO:0000256" key="4">
    <source>
        <dbReference type="ARBA" id="ARBA00022741"/>
    </source>
</evidence>
<name>A0A9W7FY45_9STRA</name>
<evidence type="ECO:0000313" key="15">
    <source>
        <dbReference type="Proteomes" id="UP001165065"/>
    </source>
</evidence>
<dbReference type="InterPro" id="IPR027483">
    <property type="entry name" value="PInositol-4-P-4/5-kinase_C_sf"/>
</dbReference>
<dbReference type="Gene3D" id="3.30.800.10">
    <property type="entry name" value="Phosphatidylinositol Phosphate Kinase II Beta"/>
    <property type="match status" value="1"/>
</dbReference>
<keyword evidence="2 10" id="KW-0808">Transferase</keyword>
<feature type="domain" description="PIPK" evidence="13">
    <location>
        <begin position="1495"/>
        <end position="1904"/>
    </location>
</feature>
<feature type="region of interest" description="Disordered" evidence="11">
    <location>
        <begin position="339"/>
        <end position="383"/>
    </location>
</feature>
<evidence type="ECO:0000256" key="9">
    <source>
        <dbReference type="PROSITE-ProRule" id="PRU00091"/>
    </source>
</evidence>
<dbReference type="Pfam" id="PF01504">
    <property type="entry name" value="PIP5K"/>
    <property type="match status" value="1"/>
</dbReference>
<dbReference type="SUPFAM" id="SSF57903">
    <property type="entry name" value="FYVE/PHD zinc finger"/>
    <property type="match status" value="1"/>
</dbReference>
<evidence type="ECO:0000259" key="13">
    <source>
        <dbReference type="PROSITE" id="PS51455"/>
    </source>
</evidence>
<dbReference type="PROSITE" id="PS51455">
    <property type="entry name" value="PIPK"/>
    <property type="match status" value="1"/>
</dbReference>
<dbReference type="SUPFAM" id="SSF56104">
    <property type="entry name" value="SAICAR synthase-like"/>
    <property type="match status" value="2"/>
</dbReference>
<dbReference type="CDD" id="cd17300">
    <property type="entry name" value="PIPKc_PIKfyve"/>
    <property type="match status" value="1"/>
</dbReference>
<keyword evidence="15" id="KW-1185">Reference proteome</keyword>
<dbReference type="Pfam" id="PF01363">
    <property type="entry name" value="FYVE"/>
    <property type="match status" value="1"/>
</dbReference>
<keyword evidence="4 10" id="KW-0547">Nucleotide-binding</keyword>
<dbReference type="Gene3D" id="3.30.40.10">
    <property type="entry name" value="Zinc/RING finger domain, C3HC4 (zinc finger)"/>
    <property type="match status" value="1"/>
</dbReference>
<dbReference type="SUPFAM" id="SSF52029">
    <property type="entry name" value="GroEL apical domain-like"/>
    <property type="match status" value="1"/>
</dbReference>
<evidence type="ECO:0000259" key="12">
    <source>
        <dbReference type="PROSITE" id="PS50178"/>
    </source>
</evidence>
<dbReference type="InterPro" id="IPR002423">
    <property type="entry name" value="Cpn60/GroEL/TCP-1"/>
</dbReference>
<keyword evidence="8 10" id="KW-0067">ATP-binding</keyword>
<dbReference type="InterPro" id="IPR044769">
    <property type="entry name" value="PIKfyve_PIPKc"/>
</dbReference>
<evidence type="ECO:0000256" key="10">
    <source>
        <dbReference type="PROSITE-ProRule" id="PRU00781"/>
    </source>
</evidence>
<feature type="compositionally biased region" description="Low complexity" evidence="11">
    <location>
        <begin position="953"/>
        <end position="966"/>
    </location>
</feature>
<comment type="caution">
    <text evidence="14">The sequence shown here is derived from an EMBL/GenBank/DDBJ whole genome shotgun (WGS) entry which is preliminary data.</text>
</comment>
<feature type="compositionally biased region" description="Basic residues" evidence="11">
    <location>
        <begin position="125"/>
        <end position="139"/>
    </location>
</feature>
<keyword evidence="5 9" id="KW-0863">Zinc-finger</keyword>
<dbReference type="InterPro" id="IPR011011">
    <property type="entry name" value="Znf_FYVE_PHD"/>
</dbReference>
<dbReference type="Gene3D" id="3.50.7.10">
    <property type="entry name" value="GroEL"/>
    <property type="match status" value="1"/>
</dbReference>
<feature type="compositionally biased region" description="Low complexity" evidence="11">
    <location>
        <begin position="1334"/>
        <end position="1351"/>
    </location>
</feature>
<evidence type="ECO:0000256" key="5">
    <source>
        <dbReference type="ARBA" id="ARBA00022771"/>
    </source>
</evidence>
<keyword evidence="7" id="KW-0862">Zinc</keyword>
<dbReference type="Gene3D" id="3.30.810.10">
    <property type="entry name" value="2-Layer Sandwich"/>
    <property type="match status" value="1"/>
</dbReference>
<feature type="compositionally biased region" description="Acidic residues" evidence="11">
    <location>
        <begin position="82"/>
        <end position="92"/>
    </location>
</feature>
<evidence type="ECO:0000256" key="11">
    <source>
        <dbReference type="SAM" id="MobiDB-lite"/>
    </source>
</evidence>
<dbReference type="EMBL" id="BRYA01000559">
    <property type="protein sequence ID" value="GMI23064.1"/>
    <property type="molecule type" value="Genomic_DNA"/>
</dbReference>
<evidence type="ECO:0000256" key="8">
    <source>
        <dbReference type="ARBA" id="ARBA00022840"/>
    </source>
</evidence>
<dbReference type="SUPFAM" id="SSF54849">
    <property type="entry name" value="GroEL-intermediate domain like"/>
    <property type="match status" value="1"/>
</dbReference>
<feature type="compositionally biased region" description="Polar residues" evidence="11">
    <location>
        <begin position="364"/>
        <end position="383"/>
    </location>
</feature>
<protein>
    <recommendedName>
        <fullName evidence="1">1-phosphatidylinositol-3-phosphate 5-kinase</fullName>
        <ecNumber evidence="1">2.7.1.150</ecNumber>
    </recommendedName>
</protein>
<feature type="compositionally biased region" description="Basic residues" evidence="11">
    <location>
        <begin position="247"/>
        <end position="260"/>
    </location>
</feature>
<accession>A0A9W7FY45</accession>
<dbReference type="EC" id="2.7.1.150" evidence="1"/>
<dbReference type="InterPro" id="IPR013083">
    <property type="entry name" value="Znf_RING/FYVE/PHD"/>
</dbReference>
<dbReference type="SMART" id="SM00064">
    <property type="entry name" value="FYVE"/>
    <property type="match status" value="1"/>
</dbReference>
<feature type="region of interest" description="Disordered" evidence="11">
    <location>
        <begin position="941"/>
        <end position="985"/>
    </location>
</feature>
<evidence type="ECO:0000256" key="7">
    <source>
        <dbReference type="ARBA" id="ARBA00022833"/>
    </source>
</evidence>
<dbReference type="Proteomes" id="UP001165065">
    <property type="component" value="Unassembled WGS sequence"/>
</dbReference>
<feature type="compositionally biased region" description="Acidic residues" evidence="11">
    <location>
        <begin position="974"/>
        <end position="983"/>
    </location>
</feature>
<dbReference type="InterPro" id="IPR027484">
    <property type="entry name" value="PInositol-4-P-5-kinase_N"/>
</dbReference>
<feature type="compositionally biased region" description="Low complexity" evidence="11">
    <location>
        <begin position="1"/>
        <end position="16"/>
    </location>
</feature>
<keyword evidence="3" id="KW-0479">Metal-binding</keyword>
<dbReference type="InterPro" id="IPR027409">
    <property type="entry name" value="GroEL-like_apical_dom_sf"/>
</dbReference>
<dbReference type="GO" id="GO:0046488">
    <property type="term" value="P:phosphatidylinositol metabolic process"/>
    <property type="evidence" value="ECO:0007669"/>
    <property type="project" value="UniProtKB-UniRule"/>
</dbReference>
<feature type="compositionally biased region" description="Polar residues" evidence="11">
    <location>
        <begin position="1352"/>
        <end position="1362"/>
    </location>
</feature>
<feature type="region of interest" description="Disordered" evidence="11">
    <location>
        <begin position="82"/>
        <end position="172"/>
    </location>
</feature>
<sequence length="1919" mass="211652">MSTLSSIFFSSTSSTASRDEEEEDHTKYISFPAFGSAASTPQPLPIPQVIGVSTSSPTSVPLYFNIEGGEAISALPVMEVPEELSGGEETEGSLEFSSSDSDADGWGDEMGLFGGMEGDNALPGRGRRERRRKRSKRTTSQRNLTREETSSTDTTTVASDGEESTAPPVESTQVAWMPDSHVSRCYSCSTPFTLTRRRHHCRICGMVFCSKCSKWSVETAKGKVRCCKNCASEQGNHVDEKGAGVKVVKKKEKKEKKEKKGRRENSQLNRGNEHGVMKNVADSQRGRARSSGAVFRKNSSMGSIDSSVFADERYSSEHTETNPSVVARPEFQRLDSANWKSEFKSDGGTSTQGDNPLEARERGSTSSVRPDRGSISSTQSSVRPNMFKIGKEVVSISTVESSTRISTGVKPLLLNLEKEDDFEVLPTNLGSSDRYTLSKQDIASAQRGGSSMNLTPNSSLGPNALSFNAQAMQHITMQTTQLLASVCPAVDSKKRNHWLNTIVKLSKRAVDTLSTRGGSKLDPLHYIHVKTIPGAEVSDSAVISGVVMRKMPIKKSMIRTVHSPRILLLQTGISFQRSGVVGQKIASIDSLLESEEKYMEILCNRIESMSPDVLLTGGSVCNMAQTMLAKKKILVLQNVKARVMERVSWECGATMLVSLEGINTQAADEVMGECRRFRTVVFRDDDSNPNKEGDDAKVFSSRGEGLSIKENVARMKMLAAARVGNSSADGKLAVIEGTAKRGVTKTYCFFEGCPKQKGSTVVLRGGSRVALKQIKRVFQLMINITYNLRLETSYLTERYVALPREITAKLEKNDPIYSSSLAVDFGRAPFGRNGRPWIGTKTWEKHAPKLNNNVSDGRFTAFDHQSILVTSIWLAGNAQCSPAEVKGICYYTDQDVSLGQFLRDSCFNLGLKCQNPTCKKSVLDHTLSFLHKDGQINITVEQMDSRLPPPPRRNQSNQSRSASNENGEVREDYEGNDDNDDAGAENSKDQDIAMWSYCHKCRKVVTPLVYLSDDTSRFSFGKFLEVSFYNKSAFMNLECASGCNHNMQTDTTLYFGCRDLAARFTYLPIRPYNIFARRTLNFDAEFHRSASQLDATEVLNLTTVLFHKFKRRTESMSSDIRSLSSSISSRKGDLESILAELGKICTEVQSSKATIETKIASVVEMHKYYVAKFMGPNAPSVLTGLGTPNPVTAVTKAVAMTPEDVLRFPWLLRRNLFVMCCAWNDRLSIIGQALSAMRKLRDEATPQTEDMVVDVVDRVRKLMDLSSSTSSNISRPASVSSPPKSISGKDGVVPLEDAASEPSKSTDGEGSFSLTPPKNDGLTARPPMPPKQQSVPIISSMSESSDTTNHSMNGSNRRQTTANNLKSTINRLFNRGNKDLDPNIVDLSELARGRPRLEPGMRGEVIPVYEDQPSTVVAYSLSSREYYDQYMEFLEDGATGRDSFSRPGRTPGEVERNAAVGREEDNEDEMIQKLNRSKSLEGVNFPGKKQGGVEEDEEASTAPRKARGGNAKKERAKELERRMLLRSKTHVKHHFRDSDSKGQTLCKYVCTTYWATQFQAVRKAYLTDGFGNDNGGDGGDNDLDSDASYVKSLATSVFWDANGGKSGAAFAKTADGRFVVKCISRTELQMFLDCAPAYFEYLSKAFFHGLPTVLCKIVGVYQIGYHNRVTGKRSMEQVAVMQDIFYGRKIGMVFDLKGSTRNRYVNQKGVGDDGVGTGATPKNSTNGAGVSEERFSEGGTPMGVTGGKTFWDDGEKSLKDVDSMKDFHSSGNGRERFGEGSQAAPGDDDLGGTVLLDENFLEFTKGRPLPLTDRARAIFHMSILNDTLFLSIINIIDYSILVGIDEEKHELVVGIIDYMRQYDIIKQMERVGKSVSMIAGAQQPTIIQPNNYKIRFQNAMERFFTPVPTKWTHINFGGK</sequence>
<dbReference type="InterPro" id="IPR002498">
    <property type="entry name" value="PInositol-4-P-4/5-kinase_core"/>
</dbReference>
<feature type="compositionally biased region" description="Basic and acidic residues" evidence="11">
    <location>
        <begin position="261"/>
        <end position="276"/>
    </location>
</feature>
<reference evidence="15" key="1">
    <citation type="journal article" date="2023" name="Commun. Biol.">
        <title>Genome analysis of Parmales, the sister group of diatoms, reveals the evolutionary specialization of diatoms from phago-mixotrophs to photoautotrophs.</title>
        <authorList>
            <person name="Ban H."/>
            <person name="Sato S."/>
            <person name="Yoshikawa S."/>
            <person name="Yamada K."/>
            <person name="Nakamura Y."/>
            <person name="Ichinomiya M."/>
            <person name="Sato N."/>
            <person name="Blanc-Mathieu R."/>
            <person name="Endo H."/>
            <person name="Kuwata A."/>
            <person name="Ogata H."/>
        </authorList>
    </citation>
    <scope>NUCLEOTIDE SEQUENCE [LARGE SCALE GENOMIC DNA]</scope>
</reference>
<dbReference type="GO" id="GO:0000285">
    <property type="term" value="F:1-phosphatidylinositol-3-phosphate 5-kinase activity"/>
    <property type="evidence" value="ECO:0007669"/>
    <property type="project" value="UniProtKB-EC"/>
</dbReference>
<dbReference type="PROSITE" id="PS50178">
    <property type="entry name" value="ZF_FYVE"/>
    <property type="match status" value="1"/>
</dbReference>